<proteinExistence type="predicted"/>
<dbReference type="InterPro" id="IPR029063">
    <property type="entry name" value="SAM-dependent_MTases_sf"/>
</dbReference>
<dbReference type="Proteomes" id="UP000294743">
    <property type="component" value="Unassembled WGS sequence"/>
</dbReference>
<dbReference type="Pfam" id="PF04816">
    <property type="entry name" value="TrmK"/>
    <property type="match status" value="1"/>
</dbReference>
<dbReference type="OrthoDB" id="5881184at2"/>
<protein>
    <submittedName>
        <fullName evidence="1">tRNA (Adenine22-N1)-methyltransferase</fullName>
    </submittedName>
</protein>
<keyword evidence="2" id="KW-1185">Reference proteome</keyword>
<comment type="caution">
    <text evidence="1">The sequence shown here is derived from an EMBL/GenBank/DDBJ whole genome shotgun (WGS) entry which is preliminary data.</text>
</comment>
<dbReference type="RefSeq" id="WP_134167962.1">
    <property type="nucleotide sequence ID" value="NZ_SODD01000004.1"/>
</dbReference>
<dbReference type="GO" id="GO:0160105">
    <property type="term" value="F:tRNA (adenine(22)-N1)-methyltransferase activity"/>
    <property type="evidence" value="ECO:0007669"/>
    <property type="project" value="InterPro"/>
</dbReference>
<organism evidence="1 2">
    <name type="scientific">Breznakia blatticola</name>
    <dbReference type="NCBI Taxonomy" id="1754012"/>
    <lineage>
        <taxon>Bacteria</taxon>
        <taxon>Bacillati</taxon>
        <taxon>Bacillota</taxon>
        <taxon>Erysipelotrichia</taxon>
        <taxon>Erysipelotrichales</taxon>
        <taxon>Erysipelotrichaceae</taxon>
        <taxon>Breznakia</taxon>
    </lineage>
</organism>
<dbReference type="AlphaFoldDB" id="A0A4V3G952"/>
<gene>
    <name evidence="1" type="ORF">EDD63_1044</name>
</gene>
<sequence>MKISKRLQAIADFVDQDAIIADIGCDHAQLACALVNDGIAKKAYACDIGREPLEAAKKTIERSECTDKVEAILCDGLELVPADADIFIIAGMGFETIKHILENSEDKLKQARKIIIQSNKDVEKLRMFISEKRYHIQEEVVVHDHHYYQILVFDVACDEPLSNDEIMFGRRMVKNSVFHQFWFSQLKKFEEIYAGMEKEGSKKQAIGEIIERIQKEIGV</sequence>
<dbReference type="SUPFAM" id="SSF53335">
    <property type="entry name" value="S-adenosyl-L-methionine-dependent methyltransferases"/>
    <property type="match status" value="1"/>
</dbReference>
<dbReference type="PIRSF" id="PIRSF018637">
    <property type="entry name" value="TrmK"/>
    <property type="match status" value="1"/>
</dbReference>
<dbReference type="Gene3D" id="1.10.287.1890">
    <property type="match status" value="1"/>
</dbReference>
<dbReference type="GO" id="GO:0032259">
    <property type="term" value="P:methylation"/>
    <property type="evidence" value="ECO:0007669"/>
    <property type="project" value="UniProtKB-KW"/>
</dbReference>
<accession>A0A4V3G952</accession>
<reference evidence="1 2" key="1">
    <citation type="submission" date="2019-03" db="EMBL/GenBank/DDBJ databases">
        <title>Genomic Encyclopedia of Type Strains, Phase IV (KMG-IV): sequencing the most valuable type-strain genomes for metagenomic binning, comparative biology and taxonomic classification.</title>
        <authorList>
            <person name="Goeker M."/>
        </authorList>
    </citation>
    <scope>NUCLEOTIDE SEQUENCE [LARGE SCALE GENOMIC DNA]</scope>
    <source>
        <strain evidence="1 2">DSM 28867</strain>
    </source>
</reference>
<dbReference type="Gene3D" id="3.40.50.150">
    <property type="entry name" value="Vaccinia Virus protein VP39"/>
    <property type="match status" value="1"/>
</dbReference>
<evidence type="ECO:0000313" key="2">
    <source>
        <dbReference type="Proteomes" id="UP000294743"/>
    </source>
</evidence>
<keyword evidence="1" id="KW-0808">Transferase</keyword>
<evidence type="ECO:0000313" key="1">
    <source>
        <dbReference type="EMBL" id="TDW25477.1"/>
    </source>
</evidence>
<name>A0A4V3G952_9FIRM</name>
<dbReference type="PANTHER" id="PTHR38451">
    <property type="entry name" value="TRNA (ADENINE(22)-N(1))-METHYLTRANSFERASE"/>
    <property type="match status" value="1"/>
</dbReference>
<dbReference type="EMBL" id="SODD01000004">
    <property type="protein sequence ID" value="TDW25477.1"/>
    <property type="molecule type" value="Genomic_DNA"/>
</dbReference>
<dbReference type="InterPro" id="IPR006901">
    <property type="entry name" value="TrmK"/>
</dbReference>
<keyword evidence="1" id="KW-0489">Methyltransferase</keyword>
<dbReference type="PANTHER" id="PTHR38451:SF1">
    <property type="entry name" value="TRNA (ADENINE(22)-N(1))-METHYLTRANSFERASE"/>
    <property type="match status" value="1"/>
</dbReference>